<dbReference type="PANTHER" id="PTHR32060:SF30">
    <property type="entry name" value="CARBOXY-TERMINAL PROCESSING PROTEASE CTPA"/>
    <property type="match status" value="1"/>
</dbReference>
<dbReference type="EMBL" id="FLMQ01000055">
    <property type="protein sequence ID" value="SBP88250.1"/>
    <property type="molecule type" value="Genomic_DNA"/>
</dbReference>
<dbReference type="NCBIfam" id="TIGR00225">
    <property type="entry name" value="prc"/>
    <property type="match status" value="1"/>
</dbReference>
<evidence type="ECO:0000256" key="1">
    <source>
        <dbReference type="ARBA" id="ARBA00009179"/>
    </source>
</evidence>
<dbReference type="Pfam" id="PF22694">
    <property type="entry name" value="CtpB_N-like"/>
    <property type="match status" value="1"/>
</dbReference>
<feature type="compositionally biased region" description="Pro residues" evidence="6">
    <location>
        <begin position="493"/>
        <end position="506"/>
    </location>
</feature>
<dbReference type="AlphaFoldDB" id="A0A238D4Z8"/>
<evidence type="ECO:0000256" key="2">
    <source>
        <dbReference type="ARBA" id="ARBA00022670"/>
    </source>
</evidence>
<keyword evidence="3 5" id="KW-0378">Hydrolase</keyword>
<dbReference type="Pfam" id="PF13180">
    <property type="entry name" value="PDZ_2"/>
    <property type="match status" value="1"/>
</dbReference>
<dbReference type="CDD" id="cd07560">
    <property type="entry name" value="Peptidase_S41_CPP"/>
    <property type="match status" value="1"/>
</dbReference>
<dbReference type="SUPFAM" id="SSF50156">
    <property type="entry name" value="PDZ domain-like"/>
    <property type="match status" value="1"/>
</dbReference>
<keyword evidence="2 5" id="KW-0645">Protease</keyword>
<dbReference type="FunFam" id="3.30.750.44:FF:000001">
    <property type="entry name" value="S41 family peptidase"/>
    <property type="match status" value="1"/>
</dbReference>
<dbReference type="Gene3D" id="2.30.42.10">
    <property type="match status" value="1"/>
</dbReference>
<dbReference type="GO" id="GO:0006508">
    <property type="term" value="P:proteolysis"/>
    <property type="evidence" value="ECO:0007669"/>
    <property type="project" value="UniProtKB-KW"/>
</dbReference>
<reference evidence="8 9" key="1">
    <citation type="submission" date="2016-06" db="EMBL/GenBank/DDBJ databases">
        <authorList>
            <person name="Kjaerup R.B."/>
            <person name="Dalgaard T.S."/>
            <person name="Juul-Madsen H.R."/>
        </authorList>
    </citation>
    <scope>NUCLEOTIDE SEQUENCE [LARGE SCALE GENOMIC DNA]</scope>
    <source>
        <strain evidence="8 9">DSM 16361</strain>
    </source>
</reference>
<organism evidence="8 9">
    <name type="scientific">Thiomonas delicata</name>
    <name type="common">Thiomonas cuprina</name>
    <dbReference type="NCBI Taxonomy" id="364030"/>
    <lineage>
        <taxon>Bacteria</taxon>
        <taxon>Pseudomonadati</taxon>
        <taxon>Pseudomonadota</taxon>
        <taxon>Betaproteobacteria</taxon>
        <taxon>Burkholderiales</taxon>
        <taxon>Thiomonas</taxon>
    </lineage>
</organism>
<evidence type="ECO:0000313" key="8">
    <source>
        <dbReference type="EMBL" id="SBP88250.1"/>
    </source>
</evidence>
<evidence type="ECO:0000256" key="4">
    <source>
        <dbReference type="ARBA" id="ARBA00022825"/>
    </source>
</evidence>
<dbReference type="InterPro" id="IPR004447">
    <property type="entry name" value="Peptidase_S41A"/>
</dbReference>
<dbReference type="CDD" id="cd06782">
    <property type="entry name" value="cpPDZ_CPP-like"/>
    <property type="match status" value="1"/>
</dbReference>
<dbReference type="RefSeq" id="WP_094160402.1">
    <property type="nucleotide sequence ID" value="NZ_LT592170.1"/>
</dbReference>
<dbReference type="InterPro" id="IPR005151">
    <property type="entry name" value="Tail-specific_protease"/>
</dbReference>
<dbReference type="InterPro" id="IPR055210">
    <property type="entry name" value="CtpA/B_N"/>
</dbReference>
<dbReference type="PANTHER" id="PTHR32060">
    <property type="entry name" value="TAIL-SPECIFIC PROTEASE"/>
    <property type="match status" value="1"/>
</dbReference>
<dbReference type="OrthoDB" id="9812068at2"/>
<evidence type="ECO:0000259" key="7">
    <source>
        <dbReference type="PROSITE" id="PS50106"/>
    </source>
</evidence>
<protein>
    <submittedName>
        <fullName evidence="8">Carboxy-terminal-processing protease</fullName>
        <ecNumber evidence="8">3.4.21.102</ecNumber>
    </submittedName>
</protein>
<dbReference type="InterPro" id="IPR029045">
    <property type="entry name" value="ClpP/crotonase-like_dom_sf"/>
</dbReference>
<dbReference type="EC" id="3.4.21.102" evidence="8"/>
<dbReference type="GO" id="GO:0030288">
    <property type="term" value="C:outer membrane-bounded periplasmic space"/>
    <property type="evidence" value="ECO:0007669"/>
    <property type="project" value="TreeGrafter"/>
</dbReference>
<dbReference type="Pfam" id="PF03572">
    <property type="entry name" value="Peptidase_S41"/>
    <property type="match status" value="1"/>
</dbReference>
<feature type="domain" description="PDZ" evidence="7">
    <location>
        <begin position="88"/>
        <end position="156"/>
    </location>
</feature>
<keyword evidence="4 5" id="KW-0720">Serine protease</keyword>
<dbReference type="SUPFAM" id="SSF52096">
    <property type="entry name" value="ClpP/crotonase"/>
    <property type="match status" value="1"/>
</dbReference>
<dbReference type="SMART" id="SM00245">
    <property type="entry name" value="TSPc"/>
    <property type="match status" value="1"/>
</dbReference>
<dbReference type="PROSITE" id="PS50106">
    <property type="entry name" value="PDZ"/>
    <property type="match status" value="1"/>
</dbReference>
<dbReference type="Proteomes" id="UP000214566">
    <property type="component" value="Unassembled WGS sequence"/>
</dbReference>
<dbReference type="Gene3D" id="3.30.750.44">
    <property type="match status" value="1"/>
</dbReference>
<dbReference type="FunFam" id="2.30.42.10:FF:000063">
    <property type="entry name" value="Peptidase, S41 family"/>
    <property type="match status" value="1"/>
</dbReference>
<name>A0A238D4Z8_THIDL</name>
<comment type="similarity">
    <text evidence="1 5">Belongs to the peptidase S41A family.</text>
</comment>
<sequence length="506" mass="54727">MAGKFKIAAWVTVGVLTGALATLQLQAMARNAVSPLPLEELQQFAAVYGLIKADYFEPVEGKKLVHDAISGMVNSLDPHSEYLDQKSFKEFRESTSGKFVGVGIEITAEDGLVKVVSPIEGSPAAHAGIQAGDLITRIDDTPVKGLPLNQAVKFMRGKPGTKVTLTILRKSENRTFNVTVTREEIHVQSVRGKMVAPGYAWVRITQFQSDTLPDFTRKIEDFYKQDPKLKGIVLDLRNDPGGLLESAVGVASVFLPRDVVIVSTRGQIPEANVSYRNTPSDYSRTPGDNPLEGLPAGVKTVRLVVLVNGGSASASEIVTGALKDYKRAVVMGTQTFGKGSVQTVLPLGPDTALKLTTARYYTPNGESIQAKGITPNYFVDPLPTGDPYAALRMREVDYKNQIGTGVEASDSSSVKEALRKQEEARRLLEAEIEKDPNKFPKLPEYGSKEDWQMEQALNYLEGKPVVTAKMVADAQEKNAKPPAPTSSAGPVQKPAPAPRPANPDSK</sequence>
<dbReference type="InterPro" id="IPR036034">
    <property type="entry name" value="PDZ_sf"/>
</dbReference>
<dbReference type="SMART" id="SM00228">
    <property type="entry name" value="PDZ"/>
    <property type="match status" value="1"/>
</dbReference>
<accession>A0A238D4Z8</accession>
<feature type="region of interest" description="Disordered" evidence="6">
    <location>
        <begin position="470"/>
        <end position="506"/>
    </location>
</feature>
<evidence type="ECO:0000313" key="9">
    <source>
        <dbReference type="Proteomes" id="UP000214566"/>
    </source>
</evidence>
<keyword evidence="9" id="KW-1185">Reference proteome</keyword>
<dbReference type="GO" id="GO:0007165">
    <property type="term" value="P:signal transduction"/>
    <property type="evidence" value="ECO:0007669"/>
    <property type="project" value="TreeGrafter"/>
</dbReference>
<dbReference type="GO" id="GO:0004252">
    <property type="term" value="F:serine-type endopeptidase activity"/>
    <property type="evidence" value="ECO:0007669"/>
    <property type="project" value="UniProtKB-EC"/>
</dbReference>
<evidence type="ECO:0000256" key="6">
    <source>
        <dbReference type="SAM" id="MobiDB-lite"/>
    </source>
</evidence>
<gene>
    <name evidence="8" type="primary">ctpA</name>
    <name evidence="8" type="ORF">THIARS_60963</name>
</gene>
<dbReference type="InterPro" id="IPR001478">
    <property type="entry name" value="PDZ"/>
</dbReference>
<evidence type="ECO:0000256" key="3">
    <source>
        <dbReference type="ARBA" id="ARBA00022801"/>
    </source>
</evidence>
<evidence type="ECO:0000256" key="5">
    <source>
        <dbReference type="RuleBase" id="RU004404"/>
    </source>
</evidence>
<dbReference type="Gene3D" id="3.90.226.10">
    <property type="entry name" value="2-enoyl-CoA Hydratase, Chain A, domain 1"/>
    <property type="match status" value="1"/>
</dbReference>
<proteinExistence type="inferred from homology"/>